<protein>
    <submittedName>
        <fullName evidence="5">(thale cress) hypothetical protein</fullName>
    </submittedName>
</protein>
<dbReference type="EMBL" id="CACRSJ010000106">
    <property type="protein sequence ID" value="VYS58640.1"/>
    <property type="molecule type" value="Genomic_DNA"/>
</dbReference>
<feature type="compositionally biased region" description="Low complexity" evidence="1">
    <location>
        <begin position="24"/>
        <end position="43"/>
    </location>
</feature>
<accession>A0A5S9XG93</accession>
<dbReference type="Proteomes" id="UP000426265">
    <property type="component" value="Unassembled WGS sequence"/>
</dbReference>
<proteinExistence type="predicted"/>
<reference evidence="8" key="1">
    <citation type="journal article" date="2016" name="Proc. Natl. Acad. Sci. U.S.A.">
        <title>Chromosome-level assembly of Arabidopsis thaliana Ler reveals the extent of translocation and inversion polymorphisms.</title>
        <authorList>
            <person name="Zapata L."/>
            <person name="Ding J."/>
            <person name="Willing E.M."/>
            <person name="Hartwig B."/>
            <person name="Bezdan D."/>
            <person name="Jiao W.B."/>
            <person name="Patel V."/>
            <person name="Velikkakam James G."/>
            <person name="Koornneef M."/>
            <person name="Ossowski S."/>
            <person name="Schneeberger K."/>
        </authorList>
    </citation>
    <scope>NUCLEOTIDE SEQUENCE [LARGE SCALE GENOMIC DNA]</scope>
    <source>
        <strain evidence="8">cv. Landsberg erecta</strain>
    </source>
</reference>
<evidence type="ECO:0000313" key="5">
    <source>
        <dbReference type="EMBL" id="CAD5324167.1"/>
    </source>
</evidence>
<keyword evidence="3" id="KW-0732">Signal</keyword>
<feature type="chain" id="PRO_5036302735" evidence="3">
    <location>
        <begin position="23"/>
        <end position="128"/>
    </location>
</feature>
<organism evidence="6 8">
    <name type="scientific">Arabidopsis thaliana</name>
    <name type="common">Mouse-ear cress</name>
    <dbReference type="NCBI Taxonomy" id="3702"/>
    <lineage>
        <taxon>Eukaryota</taxon>
        <taxon>Viridiplantae</taxon>
        <taxon>Streptophyta</taxon>
        <taxon>Embryophyta</taxon>
        <taxon>Tracheophyta</taxon>
        <taxon>Spermatophyta</taxon>
        <taxon>Magnoliopsida</taxon>
        <taxon>eudicotyledons</taxon>
        <taxon>Gunneridae</taxon>
        <taxon>Pentapetalae</taxon>
        <taxon>rosids</taxon>
        <taxon>malvids</taxon>
        <taxon>Brassicales</taxon>
        <taxon>Brassicaceae</taxon>
        <taxon>Camelineae</taxon>
        <taxon>Arabidopsis</taxon>
    </lineage>
</organism>
<feature type="signal peptide" evidence="3">
    <location>
        <begin position="1"/>
        <end position="22"/>
    </location>
</feature>
<accession>A0A178V4W6</accession>
<evidence type="ECO:0000313" key="7">
    <source>
        <dbReference type="EMBL" id="VYS58640.1"/>
    </source>
</evidence>
<name>A0A178V4W6_ARATH</name>
<evidence type="ECO:0000313" key="8">
    <source>
        <dbReference type="Proteomes" id="UP000078284"/>
    </source>
</evidence>
<dbReference type="ExpressionAtlas" id="A0A178V4W6">
    <property type="expression patterns" value="baseline and differential"/>
</dbReference>
<dbReference type="EMBL" id="CACSHJ010000089">
    <property type="protein sequence ID" value="CAA0383722.1"/>
    <property type="molecule type" value="Genomic_DNA"/>
</dbReference>
<dbReference type="Proteomes" id="UP000434276">
    <property type="component" value="Unassembled WGS sequence"/>
</dbReference>
<keyword evidence="2" id="KW-1133">Transmembrane helix</keyword>
<gene>
    <name evidence="6" type="ordered locus">AXX17_At3g28230</name>
    <name evidence="7" type="ORF">AN1_LOCUS14085</name>
    <name evidence="5" type="ORF">AT9943_LOCUS12076</name>
    <name evidence="4" type="ORF">C24_LOCUS13927</name>
</gene>
<evidence type="ECO:0000256" key="1">
    <source>
        <dbReference type="SAM" id="MobiDB-lite"/>
    </source>
</evidence>
<evidence type="ECO:0000256" key="2">
    <source>
        <dbReference type="SAM" id="Phobius"/>
    </source>
</evidence>
<evidence type="ECO:0000256" key="3">
    <source>
        <dbReference type="SAM" id="SignalP"/>
    </source>
</evidence>
<dbReference type="Proteomes" id="UP000078284">
    <property type="component" value="Chromosome 3"/>
</dbReference>
<dbReference type="AlphaFoldDB" id="A0A178V4W6"/>
<evidence type="ECO:0000313" key="10">
    <source>
        <dbReference type="Proteomes" id="UP000434276"/>
    </source>
</evidence>
<evidence type="ECO:0000313" key="11">
    <source>
        <dbReference type="Proteomes" id="UP000516314"/>
    </source>
</evidence>
<dbReference type="EMBL" id="LR881468">
    <property type="protein sequence ID" value="CAD5324167.1"/>
    <property type="molecule type" value="Genomic_DNA"/>
</dbReference>
<reference evidence="4 10" key="3">
    <citation type="submission" date="2019-12" db="EMBL/GenBank/DDBJ databases">
        <authorList>
            <person name="Jiao W.-B."/>
            <person name="Schneeberger K."/>
        </authorList>
    </citation>
    <scope>NUCLEOTIDE SEQUENCE [LARGE SCALE GENOMIC DNA]</scope>
    <source>
        <strain evidence="9">cv. An-1</strain>
        <strain evidence="10">cv. C24</strain>
    </source>
</reference>
<reference evidence="5 11" key="4">
    <citation type="submission" date="2020-09" db="EMBL/GenBank/DDBJ databases">
        <authorList>
            <person name="Ashkenazy H."/>
        </authorList>
    </citation>
    <scope>NUCLEOTIDE SEQUENCE [LARGE SCALE GENOMIC DNA]</scope>
    <source>
        <strain evidence="11">cv. Cdm-0</strain>
    </source>
</reference>
<evidence type="ECO:0000313" key="6">
    <source>
        <dbReference type="EMBL" id="OAP01277.1"/>
    </source>
</evidence>
<evidence type="ECO:0000313" key="9">
    <source>
        <dbReference type="Proteomes" id="UP000426265"/>
    </source>
</evidence>
<reference evidence="6" key="2">
    <citation type="submission" date="2016-03" db="EMBL/GenBank/DDBJ databases">
        <title>Full-length assembly of Arabidopsis thaliana Ler reveals the complement of translocations and inversions.</title>
        <authorList>
            <person name="Zapata L."/>
            <person name="Schneeberger K."/>
            <person name="Ossowski S."/>
        </authorList>
    </citation>
    <scope>NUCLEOTIDE SEQUENCE [LARGE SCALE GENOMIC DNA]</scope>
    <source>
        <tissue evidence="6">Leaf</tissue>
    </source>
</reference>
<feature type="transmembrane region" description="Helical" evidence="2">
    <location>
        <begin position="108"/>
        <end position="127"/>
    </location>
</feature>
<evidence type="ECO:0000313" key="4">
    <source>
        <dbReference type="EMBL" id="CAA0383722.1"/>
    </source>
</evidence>
<sequence length="128" mass="12641">MARLHLALLLLFVAISAVIVSAAENDKPPSTTTASAPTATTPTDGIGGDIAEGPADDNAIGTTDNDDAAVTPDDANGDDEVAVAGPIGSDASYANYPPPQKEASGSDATVAFGFVSVVGAVAGSLFFF</sequence>
<keyword evidence="2" id="KW-0472">Membrane</keyword>
<keyword evidence="2" id="KW-0812">Transmembrane</keyword>
<dbReference type="OrthoDB" id="1108595at2759"/>
<feature type="region of interest" description="Disordered" evidence="1">
    <location>
        <begin position="24"/>
        <end position="105"/>
    </location>
</feature>
<dbReference type="EMBL" id="LUHQ01000003">
    <property type="protein sequence ID" value="OAP01277.1"/>
    <property type="molecule type" value="Genomic_DNA"/>
</dbReference>
<dbReference type="Proteomes" id="UP000516314">
    <property type="component" value="Chromosome 3"/>
</dbReference>